<evidence type="ECO:0000313" key="3">
    <source>
        <dbReference type="Proteomes" id="UP000005408"/>
    </source>
</evidence>
<protein>
    <recommendedName>
        <fullName evidence="1">Cyclic nucleotide-binding domain-containing protein</fullName>
    </recommendedName>
</protein>
<dbReference type="Gene3D" id="2.60.120.10">
    <property type="entry name" value="Jelly Rolls"/>
    <property type="match status" value="1"/>
</dbReference>
<proteinExistence type="predicted"/>
<dbReference type="AlphaFoldDB" id="A0A8W8J0F3"/>
<dbReference type="PROSITE" id="PS50042">
    <property type="entry name" value="CNMP_BINDING_3"/>
    <property type="match status" value="1"/>
</dbReference>
<dbReference type="InterPro" id="IPR014710">
    <property type="entry name" value="RmlC-like_jellyroll"/>
</dbReference>
<dbReference type="PROSITE" id="PS00888">
    <property type="entry name" value="CNMP_BINDING_1"/>
    <property type="match status" value="1"/>
</dbReference>
<dbReference type="InterPro" id="IPR018490">
    <property type="entry name" value="cNMP-bd_dom_sf"/>
</dbReference>
<organism evidence="2 3">
    <name type="scientific">Magallana gigas</name>
    <name type="common">Pacific oyster</name>
    <name type="synonym">Crassostrea gigas</name>
    <dbReference type="NCBI Taxonomy" id="29159"/>
    <lineage>
        <taxon>Eukaryota</taxon>
        <taxon>Metazoa</taxon>
        <taxon>Spiralia</taxon>
        <taxon>Lophotrochozoa</taxon>
        <taxon>Mollusca</taxon>
        <taxon>Bivalvia</taxon>
        <taxon>Autobranchia</taxon>
        <taxon>Pteriomorphia</taxon>
        <taxon>Ostreida</taxon>
        <taxon>Ostreoidea</taxon>
        <taxon>Ostreidae</taxon>
        <taxon>Magallana</taxon>
    </lineage>
</organism>
<evidence type="ECO:0000313" key="2">
    <source>
        <dbReference type="EnsemblMetazoa" id="G16198.1:cds"/>
    </source>
</evidence>
<dbReference type="EnsemblMetazoa" id="G16198.1">
    <property type="protein sequence ID" value="G16198.1:cds"/>
    <property type="gene ID" value="G16198"/>
</dbReference>
<dbReference type="InterPro" id="IPR018488">
    <property type="entry name" value="cNMP-bd_CS"/>
</dbReference>
<feature type="domain" description="Cyclic nucleotide-binding" evidence="1">
    <location>
        <begin position="37"/>
        <end position="99"/>
    </location>
</feature>
<reference evidence="2" key="1">
    <citation type="submission" date="2022-08" db="UniProtKB">
        <authorList>
            <consortium name="EnsemblMetazoa"/>
        </authorList>
    </citation>
    <scope>IDENTIFICATION</scope>
    <source>
        <strain evidence="2">05x7-T-G4-1.051#20</strain>
    </source>
</reference>
<dbReference type="Pfam" id="PF00027">
    <property type="entry name" value="cNMP_binding"/>
    <property type="match status" value="1"/>
</dbReference>
<dbReference type="PANTHER" id="PTHR23011">
    <property type="entry name" value="CYCLIC NUCLEOTIDE-BINDING DOMAIN CONTAINING PROTEIN"/>
    <property type="match status" value="1"/>
</dbReference>
<dbReference type="PANTHER" id="PTHR23011:SF28">
    <property type="entry name" value="CYCLIC NUCLEOTIDE-BINDING DOMAIN CONTAINING PROTEIN"/>
    <property type="match status" value="1"/>
</dbReference>
<sequence>MHTMYEKVVSVVAKPVEDRTDIECMDLVAWFRNKSSLFQSLKAEIIKDVIRHCIFERPKKDEVIIKQGDNGDRLYIILRGKMSIYVLQDKENEQEVKQLIEKAVAKGKLDRAALGQHVWTSGNAFIMFELFCFVCHMHSRLLINTRALNFIHCLSSRSSNNKGPSNIKIPQT</sequence>
<evidence type="ECO:0000259" key="1">
    <source>
        <dbReference type="PROSITE" id="PS50042"/>
    </source>
</evidence>
<dbReference type="CDD" id="cd00038">
    <property type="entry name" value="CAP_ED"/>
    <property type="match status" value="1"/>
</dbReference>
<keyword evidence="3" id="KW-1185">Reference proteome</keyword>
<accession>A0A8W8J0F3</accession>
<name>A0A8W8J0F3_MAGGI</name>
<dbReference type="OrthoDB" id="6051053at2759"/>
<dbReference type="InterPro" id="IPR000595">
    <property type="entry name" value="cNMP-bd_dom"/>
</dbReference>
<dbReference type="SUPFAM" id="SSF51206">
    <property type="entry name" value="cAMP-binding domain-like"/>
    <property type="match status" value="1"/>
</dbReference>
<dbReference type="Proteomes" id="UP000005408">
    <property type="component" value="Unassembled WGS sequence"/>
</dbReference>